<dbReference type="STRING" id="4572.M7ZFE5"/>
<sequence>MMSKLQKGAWMEGTFVETIKEWQREWFYITAPLARRPGRGPSVLGRFSEGAHLMDEKGPGLGQPRGGSSVEEEDRVHEGQEEDPLLPLSALFSSPATVVAFEDKDDGCALGVGGFHHLVITFQVALHPDMGLARGRRHLCARDRRSRIRLVNILCYTPDAGAGCIDLNPLPQEVEGRRDWETAEMPGRFSADQSAKEVAVLYVVPGDRAGQFHAEKMGYHDEMVLLCSQGTAEVLVLAARP</sequence>
<gene>
    <name evidence="1" type="ORF">TRIUR3_10435</name>
</gene>
<name>M7ZFE5_TRIUA</name>
<protein>
    <submittedName>
        <fullName evidence="1">Uncharacterized protein</fullName>
    </submittedName>
</protein>
<proteinExistence type="predicted"/>
<organism evidence="1">
    <name type="scientific">Triticum urartu</name>
    <name type="common">Red wild einkorn</name>
    <name type="synonym">Crithodium urartu</name>
    <dbReference type="NCBI Taxonomy" id="4572"/>
    <lineage>
        <taxon>Eukaryota</taxon>
        <taxon>Viridiplantae</taxon>
        <taxon>Streptophyta</taxon>
        <taxon>Embryophyta</taxon>
        <taxon>Tracheophyta</taxon>
        <taxon>Spermatophyta</taxon>
        <taxon>Magnoliopsida</taxon>
        <taxon>Liliopsida</taxon>
        <taxon>Poales</taxon>
        <taxon>Poaceae</taxon>
        <taxon>BOP clade</taxon>
        <taxon>Pooideae</taxon>
        <taxon>Triticodae</taxon>
        <taxon>Triticeae</taxon>
        <taxon>Triticinae</taxon>
        <taxon>Triticum</taxon>
    </lineage>
</organism>
<dbReference type="AlphaFoldDB" id="M7ZFE5"/>
<dbReference type="EMBL" id="KD269073">
    <property type="protein sequence ID" value="EMS46819.1"/>
    <property type="molecule type" value="Genomic_DNA"/>
</dbReference>
<evidence type="ECO:0000313" key="1">
    <source>
        <dbReference type="EMBL" id="EMS46819.1"/>
    </source>
</evidence>
<reference evidence="1" key="1">
    <citation type="journal article" date="2013" name="Nature">
        <title>Draft genome of the wheat A-genome progenitor Triticum urartu.</title>
        <authorList>
            <person name="Ling H.Q."/>
            <person name="Zhao S."/>
            <person name="Liu D."/>
            <person name="Wang J."/>
            <person name="Sun H."/>
            <person name="Zhang C."/>
            <person name="Fan H."/>
            <person name="Li D."/>
            <person name="Dong L."/>
            <person name="Tao Y."/>
            <person name="Gao C."/>
            <person name="Wu H."/>
            <person name="Li Y."/>
            <person name="Cui Y."/>
            <person name="Guo X."/>
            <person name="Zheng S."/>
            <person name="Wang B."/>
            <person name="Yu K."/>
            <person name="Liang Q."/>
            <person name="Yang W."/>
            <person name="Lou X."/>
            <person name="Chen J."/>
            <person name="Feng M."/>
            <person name="Jian J."/>
            <person name="Zhang X."/>
            <person name="Luo G."/>
            <person name="Jiang Y."/>
            <person name="Liu J."/>
            <person name="Wang Z."/>
            <person name="Sha Y."/>
            <person name="Zhang B."/>
            <person name="Wu H."/>
            <person name="Tang D."/>
            <person name="Shen Q."/>
            <person name="Xue P."/>
            <person name="Zou S."/>
            <person name="Wang X."/>
            <person name="Liu X."/>
            <person name="Wang F."/>
            <person name="Yang Y."/>
            <person name="An X."/>
            <person name="Dong Z."/>
            <person name="Zhang K."/>
            <person name="Zhang X."/>
            <person name="Luo M.C."/>
            <person name="Dvorak J."/>
            <person name="Tong Y."/>
            <person name="Wang J."/>
            <person name="Yang H."/>
            <person name="Li Z."/>
            <person name="Wang D."/>
            <person name="Zhang A."/>
            <person name="Wang J."/>
        </authorList>
    </citation>
    <scope>NUCLEOTIDE SEQUENCE</scope>
</reference>
<dbReference type="OMA" id="WETAEMP"/>
<accession>M7ZFE5</accession>